<gene>
    <name evidence="1" type="ORF">BV22DRAFT_118210</name>
</gene>
<sequence>MVKCHIFSVFQATCVCPFALLAGPGPVLITSTAKKSRSRSGPISLVVIASIQRIETHSRHSGESTRWNQGQHLFSQQRSSPFESISGSFFLCGYGNRLEAC</sequence>
<accession>A0ACB8BYF0</accession>
<organism evidence="1 2">
    <name type="scientific">Leucogyrophana mollusca</name>
    <dbReference type="NCBI Taxonomy" id="85980"/>
    <lineage>
        <taxon>Eukaryota</taxon>
        <taxon>Fungi</taxon>
        <taxon>Dikarya</taxon>
        <taxon>Basidiomycota</taxon>
        <taxon>Agaricomycotina</taxon>
        <taxon>Agaricomycetes</taxon>
        <taxon>Agaricomycetidae</taxon>
        <taxon>Boletales</taxon>
        <taxon>Boletales incertae sedis</taxon>
        <taxon>Leucogyrophana</taxon>
    </lineage>
</organism>
<comment type="caution">
    <text evidence="1">The sequence shown here is derived from an EMBL/GenBank/DDBJ whole genome shotgun (WGS) entry which is preliminary data.</text>
</comment>
<keyword evidence="2" id="KW-1185">Reference proteome</keyword>
<evidence type="ECO:0000313" key="2">
    <source>
        <dbReference type="Proteomes" id="UP000790709"/>
    </source>
</evidence>
<dbReference type="Proteomes" id="UP000790709">
    <property type="component" value="Unassembled WGS sequence"/>
</dbReference>
<evidence type="ECO:0000313" key="1">
    <source>
        <dbReference type="EMBL" id="KAH7929693.1"/>
    </source>
</evidence>
<reference evidence="1" key="1">
    <citation type="journal article" date="2021" name="New Phytol.">
        <title>Evolutionary innovations through gain and loss of genes in the ectomycorrhizal Boletales.</title>
        <authorList>
            <person name="Wu G."/>
            <person name="Miyauchi S."/>
            <person name="Morin E."/>
            <person name="Kuo A."/>
            <person name="Drula E."/>
            <person name="Varga T."/>
            <person name="Kohler A."/>
            <person name="Feng B."/>
            <person name="Cao Y."/>
            <person name="Lipzen A."/>
            <person name="Daum C."/>
            <person name="Hundley H."/>
            <person name="Pangilinan J."/>
            <person name="Johnson J."/>
            <person name="Barry K."/>
            <person name="LaButti K."/>
            <person name="Ng V."/>
            <person name="Ahrendt S."/>
            <person name="Min B."/>
            <person name="Choi I.G."/>
            <person name="Park H."/>
            <person name="Plett J.M."/>
            <person name="Magnuson J."/>
            <person name="Spatafora J.W."/>
            <person name="Nagy L.G."/>
            <person name="Henrissat B."/>
            <person name="Grigoriev I.V."/>
            <person name="Yang Z.L."/>
            <person name="Xu J."/>
            <person name="Martin F.M."/>
        </authorList>
    </citation>
    <scope>NUCLEOTIDE SEQUENCE</scope>
    <source>
        <strain evidence="1">KUC20120723A-06</strain>
    </source>
</reference>
<protein>
    <submittedName>
        <fullName evidence="1">Uncharacterized protein</fullName>
    </submittedName>
</protein>
<name>A0ACB8BYF0_9AGAM</name>
<dbReference type="EMBL" id="MU266339">
    <property type="protein sequence ID" value="KAH7929693.1"/>
    <property type="molecule type" value="Genomic_DNA"/>
</dbReference>
<proteinExistence type="predicted"/>